<name>A0A0P1E2H8_9RHOB</name>
<protein>
    <submittedName>
        <fullName evidence="1">Uncharacterized protein</fullName>
    </submittedName>
</protein>
<gene>
    <name evidence="1" type="ORF">RUM4293_00262</name>
</gene>
<evidence type="ECO:0000313" key="2">
    <source>
        <dbReference type="Proteomes" id="UP000050786"/>
    </source>
</evidence>
<sequence>MSDLSHLPTFRPVQSWVRLQLNGRAAKRKAAALSAMNFGAEQMPFEPLRLYQVLDFRIDTAETATRRAKWAGGAIV</sequence>
<dbReference type="RefSeq" id="WP_058271520.1">
    <property type="nucleotide sequence ID" value="NZ_CYPS01000008.1"/>
</dbReference>
<dbReference type="AlphaFoldDB" id="A0A0P1E2H8"/>
<dbReference type="EMBL" id="CYPS01000008">
    <property type="protein sequence ID" value="CUH41391.1"/>
    <property type="molecule type" value="Genomic_DNA"/>
</dbReference>
<proteinExistence type="predicted"/>
<evidence type="ECO:0000313" key="1">
    <source>
        <dbReference type="EMBL" id="CUH41391.1"/>
    </source>
</evidence>
<dbReference type="Proteomes" id="UP000050786">
    <property type="component" value="Unassembled WGS sequence"/>
</dbReference>
<reference evidence="2" key="1">
    <citation type="submission" date="2015-09" db="EMBL/GenBank/DDBJ databases">
        <authorList>
            <person name="Rodrigo-Torres L."/>
            <person name="Arahal D.R."/>
        </authorList>
    </citation>
    <scope>NUCLEOTIDE SEQUENCE [LARGE SCALE GENOMIC DNA]</scope>
    <source>
        <strain evidence="2">CECT 4293</strain>
    </source>
</reference>
<keyword evidence="2" id="KW-1185">Reference proteome</keyword>
<organism evidence="1 2">
    <name type="scientific">Ruegeria atlantica</name>
    <dbReference type="NCBI Taxonomy" id="81569"/>
    <lineage>
        <taxon>Bacteria</taxon>
        <taxon>Pseudomonadati</taxon>
        <taxon>Pseudomonadota</taxon>
        <taxon>Alphaproteobacteria</taxon>
        <taxon>Rhodobacterales</taxon>
        <taxon>Roseobacteraceae</taxon>
        <taxon>Ruegeria</taxon>
    </lineage>
</organism>
<accession>A0A0P1E2H8</accession>